<dbReference type="AlphaFoldDB" id="A0AA43TTJ9"/>
<protein>
    <recommendedName>
        <fullName evidence="3">CTLH domain-containing protein</fullName>
    </recommendedName>
</protein>
<dbReference type="PROSITE" id="PS50896">
    <property type="entry name" value="LISH"/>
    <property type="match status" value="1"/>
</dbReference>
<dbReference type="InterPro" id="IPR006594">
    <property type="entry name" value="LisH"/>
</dbReference>
<dbReference type="PANTHER" id="PTHR12864">
    <property type="entry name" value="RAN BINDING PROTEIN 9-RELATED"/>
    <property type="match status" value="1"/>
</dbReference>
<organism evidence="4 5">
    <name type="scientific">Ramalina farinacea</name>
    <dbReference type="NCBI Taxonomy" id="258253"/>
    <lineage>
        <taxon>Eukaryota</taxon>
        <taxon>Fungi</taxon>
        <taxon>Dikarya</taxon>
        <taxon>Ascomycota</taxon>
        <taxon>Pezizomycotina</taxon>
        <taxon>Lecanoromycetes</taxon>
        <taxon>OSLEUM clade</taxon>
        <taxon>Lecanoromycetidae</taxon>
        <taxon>Lecanorales</taxon>
        <taxon>Lecanorineae</taxon>
        <taxon>Ramalinaceae</taxon>
        <taxon>Ramalina</taxon>
    </lineage>
</organism>
<proteinExistence type="predicted"/>
<dbReference type="SMART" id="SM00668">
    <property type="entry name" value="CTLH"/>
    <property type="match status" value="1"/>
</dbReference>
<dbReference type="InterPro" id="IPR013144">
    <property type="entry name" value="CRA_dom"/>
</dbReference>
<evidence type="ECO:0000256" key="2">
    <source>
        <dbReference type="SAM" id="MobiDB-lite"/>
    </source>
</evidence>
<dbReference type="SMART" id="SM00757">
    <property type="entry name" value="CRA"/>
    <property type="match status" value="1"/>
</dbReference>
<dbReference type="EMBL" id="JAPUFD010000003">
    <property type="protein sequence ID" value="MDI1486270.1"/>
    <property type="molecule type" value="Genomic_DNA"/>
</dbReference>
<evidence type="ECO:0000256" key="1">
    <source>
        <dbReference type="ARBA" id="ARBA00002343"/>
    </source>
</evidence>
<evidence type="ECO:0000313" key="5">
    <source>
        <dbReference type="Proteomes" id="UP001161017"/>
    </source>
</evidence>
<dbReference type="Proteomes" id="UP001161017">
    <property type="component" value="Unassembled WGS sequence"/>
</dbReference>
<feature type="domain" description="CTLH" evidence="3">
    <location>
        <begin position="30"/>
        <end position="87"/>
    </location>
</feature>
<dbReference type="Pfam" id="PF10607">
    <property type="entry name" value="CTLH"/>
    <property type="match status" value="1"/>
</dbReference>
<name>A0AA43TTJ9_9LECA</name>
<dbReference type="Pfam" id="PF08513">
    <property type="entry name" value="LisH"/>
    <property type="match status" value="1"/>
</dbReference>
<comment type="function">
    <text evidence="1">Involved in the proteasome-dependent degradation of fructose-1,6-bisphosphatase.</text>
</comment>
<accession>A0AA43TTJ9</accession>
<reference evidence="4" key="1">
    <citation type="journal article" date="2023" name="Genome Biol. Evol.">
        <title>First Whole Genome Sequence and Flow Cytometry Genome Size Data for the Lichen-Forming Fungus Ramalina farinacea (Ascomycota).</title>
        <authorList>
            <person name="Llewellyn T."/>
            <person name="Mian S."/>
            <person name="Hill R."/>
            <person name="Leitch I.J."/>
            <person name="Gaya E."/>
        </authorList>
    </citation>
    <scope>NUCLEOTIDE SEQUENCE</scope>
    <source>
        <strain evidence="4">LIQ254RAFAR</strain>
    </source>
</reference>
<sequence length="209" mass="23302">MDYLISQGYPHAAQKFATEANMRLTSDVNSITQRVEIRDAIHSGDIQTAIERINEMNPQLLDQDMSLHFDLLNLQLIRKIQDCGTGDPEPAIVFARERLAPIAPTKQEYLRKLERTMTLLFFVGTQLTSPLLELTQPGIRREVAKNVNEALLKGNGERAKATLHDLVGHRAWAYKQAQKDRKESLPDQLDIGLEAAKDGGNAGSQNGST</sequence>
<feature type="region of interest" description="Disordered" evidence="2">
    <location>
        <begin position="178"/>
        <end position="209"/>
    </location>
</feature>
<dbReference type="PROSITE" id="PS50897">
    <property type="entry name" value="CTLH"/>
    <property type="match status" value="1"/>
</dbReference>
<dbReference type="InterPro" id="IPR050618">
    <property type="entry name" value="Ubq-SigPath_Reg"/>
</dbReference>
<comment type="caution">
    <text evidence="4">The sequence shown here is derived from an EMBL/GenBank/DDBJ whole genome shotgun (WGS) entry which is preliminary data.</text>
</comment>
<evidence type="ECO:0000313" key="4">
    <source>
        <dbReference type="EMBL" id="MDI1486270.1"/>
    </source>
</evidence>
<evidence type="ECO:0000259" key="3">
    <source>
        <dbReference type="PROSITE" id="PS50897"/>
    </source>
</evidence>
<keyword evidence="5" id="KW-1185">Reference proteome</keyword>
<dbReference type="InterPro" id="IPR006595">
    <property type="entry name" value="CTLH_C"/>
</dbReference>
<dbReference type="InterPro" id="IPR024964">
    <property type="entry name" value="CTLH/CRA"/>
</dbReference>
<gene>
    <name evidence="4" type="ORF">OHK93_005496</name>
</gene>